<dbReference type="GO" id="GO:0000287">
    <property type="term" value="F:magnesium ion binding"/>
    <property type="evidence" value="ECO:0007669"/>
    <property type="project" value="UniProtKB-UniRule"/>
</dbReference>
<organism evidence="14 15">
    <name type="scientific">Aerolutibacter ruishenii</name>
    <dbReference type="NCBI Taxonomy" id="686800"/>
    <lineage>
        <taxon>Bacteria</taxon>
        <taxon>Pseudomonadati</taxon>
        <taxon>Pseudomonadota</taxon>
        <taxon>Gammaproteobacteria</taxon>
        <taxon>Lysobacterales</taxon>
        <taxon>Lysobacteraceae</taxon>
        <taxon>Aerolutibacter</taxon>
    </lineage>
</organism>
<feature type="region of interest" description="Disordered" evidence="13">
    <location>
        <begin position="1"/>
        <end position="21"/>
    </location>
</feature>
<dbReference type="Proteomes" id="UP000316471">
    <property type="component" value="Unassembled WGS sequence"/>
</dbReference>
<dbReference type="InterPro" id="IPR033129">
    <property type="entry name" value="PEPCASE_His_AS"/>
</dbReference>
<dbReference type="InterPro" id="IPR021135">
    <property type="entry name" value="PEP_COase"/>
</dbReference>
<dbReference type="NCBIfam" id="NF000584">
    <property type="entry name" value="PRK00009.1"/>
    <property type="match status" value="1"/>
</dbReference>
<dbReference type="GO" id="GO:0006107">
    <property type="term" value="P:oxaloacetate metabolic process"/>
    <property type="evidence" value="ECO:0007669"/>
    <property type="project" value="UniProtKB-UniRule"/>
</dbReference>
<gene>
    <name evidence="10" type="primary">ppc</name>
    <name evidence="14" type="ORF">IP93_02834</name>
</gene>
<keyword evidence="15" id="KW-1185">Reference proteome</keyword>
<evidence type="ECO:0000256" key="8">
    <source>
        <dbReference type="ARBA" id="ARBA00023300"/>
    </source>
</evidence>
<dbReference type="OrthoDB" id="9768133at2"/>
<comment type="similarity">
    <text evidence="3 10">Belongs to the PEPCase type 1 family.</text>
</comment>
<name>A0A562LGV3_9GAMM</name>
<sequence length="948" mass="103157">MRSEVAADTVAPRARGWGHNAGTSPIAGLPVPLPPAATLADEPLRTVAFAPTDGLLREDVKALGGLVGEILAEQCGQDFLDEVEALRRSAIRRREQQAPVAELAEALAGIETRHAADLVRAFATYFQAVNLAERVHRIRRRRDHERSGDGAQPGGLLAVLGELAREGVGVEEVAALLPRLRIEPVFTAHPTEAVRRVLLEKERVIVRCLIDDVDRGRTPVERRVDRERIRMALAASWQTAEAPPVKPSVTDEFEHVSYYLSEVLYRVLPVYCEVFEEALRAHFPGAPPLPPVLGFGTWVGGDMDGNPNVGAGTIAATLDGQRALVLAAYRRDLAALAETLSQSLSRVTVSDAVVRQVAAYRTLLPTGAAKLHPRHADMPYRNLLTLMSERLWANSHHDREGYPDAETLLADLDLIADSLRAHGGIHAGAHAVQRVRRRVECFGFHLATLDLRQDSGTHDAALAALLDDDGWSARTPGERALRLHALLGTSSPKVPNPDAAAAADTLAVFRTVAALRPRYGARAFGPYIISMSRTAADALAVLALARVAECVDAAGNVPLDVAPLFETVDDLDASEATLRALFADPVYRAHLAARDNRQLVMLGYSDSAKDGGAVASRWALQQTQIALTQLARDSGVHIAFFHGRGGSVSRGGGKTERAVIAAPRGSVDGYLRLTEQGEVIHRRYGIRALALRNLEQATGGVLRATLRPRPPEPREGAWRAIAAELARDSRAHYRALAHDDALFPAYFRAATPIDVIERLRIGSRPSKRAGSGDIGSLRAIPWVFAWSQNRAGLTAWYGVGTALERALARHGREALMEMARDWPFFGTLVDDMEMVLAKSDPDIFERYSRLARELPEGDLHARFHPGIAAEFERTRVAVLAIKNEGELLNGDQRLQQSIRLRNPYVDPISLLQVELLARWRAAGRAEDDLFNALVATVNGIAAGVQNTG</sequence>
<evidence type="ECO:0000256" key="4">
    <source>
        <dbReference type="ARBA" id="ARBA00012305"/>
    </source>
</evidence>
<evidence type="ECO:0000256" key="6">
    <source>
        <dbReference type="ARBA" id="ARBA00022842"/>
    </source>
</evidence>
<evidence type="ECO:0000256" key="11">
    <source>
        <dbReference type="PROSITE-ProRule" id="PRU10111"/>
    </source>
</evidence>
<comment type="cofactor">
    <cofactor evidence="1 10">
        <name>Mg(2+)</name>
        <dbReference type="ChEBI" id="CHEBI:18420"/>
    </cofactor>
</comment>
<evidence type="ECO:0000313" key="14">
    <source>
        <dbReference type="EMBL" id="TWI06842.1"/>
    </source>
</evidence>
<evidence type="ECO:0000313" key="15">
    <source>
        <dbReference type="Proteomes" id="UP000316471"/>
    </source>
</evidence>
<dbReference type="Pfam" id="PF00311">
    <property type="entry name" value="PEPcase"/>
    <property type="match status" value="1"/>
</dbReference>
<reference evidence="14 15" key="1">
    <citation type="journal article" date="2015" name="Stand. Genomic Sci.">
        <title>Genomic Encyclopedia of Bacterial and Archaeal Type Strains, Phase III: the genomes of soil and plant-associated and newly described type strains.</title>
        <authorList>
            <person name="Whitman W.B."/>
            <person name="Woyke T."/>
            <person name="Klenk H.P."/>
            <person name="Zhou Y."/>
            <person name="Lilburn T.G."/>
            <person name="Beck B.J."/>
            <person name="De Vos P."/>
            <person name="Vandamme P."/>
            <person name="Eisen J.A."/>
            <person name="Garrity G."/>
            <person name="Hugenholtz P."/>
            <person name="Kyrpides N.C."/>
        </authorList>
    </citation>
    <scope>NUCLEOTIDE SEQUENCE [LARGE SCALE GENOMIC DNA]</scope>
    <source>
        <strain evidence="14 15">CGMCC 1.10136</strain>
    </source>
</reference>
<keyword evidence="6 10" id="KW-0460">Magnesium</keyword>
<dbReference type="InterPro" id="IPR015813">
    <property type="entry name" value="Pyrv/PenolPyrv_kinase-like_dom"/>
</dbReference>
<dbReference type="PROSITE" id="PS00393">
    <property type="entry name" value="PEPCASE_2"/>
    <property type="match status" value="1"/>
</dbReference>
<keyword evidence="14" id="KW-0670">Pyruvate</keyword>
<dbReference type="EC" id="4.1.1.31" evidence="4 10"/>
<evidence type="ECO:0000256" key="9">
    <source>
        <dbReference type="ARBA" id="ARBA00048995"/>
    </source>
</evidence>
<evidence type="ECO:0000256" key="5">
    <source>
        <dbReference type="ARBA" id="ARBA00022419"/>
    </source>
</evidence>
<dbReference type="GO" id="GO:0008964">
    <property type="term" value="F:phosphoenolpyruvate carboxylase activity"/>
    <property type="evidence" value="ECO:0007669"/>
    <property type="project" value="UniProtKB-UniRule"/>
</dbReference>
<keyword evidence="7 10" id="KW-0456">Lyase</keyword>
<dbReference type="Gene3D" id="1.20.1440.90">
    <property type="entry name" value="Phosphoenolpyruvate/pyruvate domain"/>
    <property type="match status" value="1"/>
</dbReference>
<dbReference type="PRINTS" id="PR00150">
    <property type="entry name" value="PEPCARBXLASE"/>
</dbReference>
<accession>A0A562LGV3</accession>
<keyword evidence="8 10" id="KW-0120">Carbon dioxide fixation</keyword>
<dbReference type="InterPro" id="IPR018129">
    <property type="entry name" value="PEP_COase_Lys_AS"/>
</dbReference>
<dbReference type="PROSITE" id="PS00781">
    <property type="entry name" value="PEPCASE_1"/>
    <property type="match status" value="1"/>
</dbReference>
<comment type="subunit">
    <text evidence="10">Homotetramer.</text>
</comment>
<dbReference type="SUPFAM" id="SSF51621">
    <property type="entry name" value="Phosphoenolpyruvate/pyruvate domain"/>
    <property type="match status" value="1"/>
</dbReference>
<evidence type="ECO:0000256" key="13">
    <source>
        <dbReference type="SAM" id="MobiDB-lite"/>
    </source>
</evidence>
<evidence type="ECO:0000256" key="12">
    <source>
        <dbReference type="PROSITE-ProRule" id="PRU10112"/>
    </source>
</evidence>
<proteinExistence type="inferred from homology"/>
<dbReference type="GO" id="GO:0015977">
    <property type="term" value="P:carbon fixation"/>
    <property type="evidence" value="ECO:0007669"/>
    <property type="project" value="UniProtKB-UniRule"/>
</dbReference>
<dbReference type="GO" id="GO:0006099">
    <property type="term" value="P:tricarboxylic acid cycle"/>
    <property type="evidence" value="ECO:0007669"/>
    <property type="project" value="InterPro"/>
</dbReference>
<evidence type="ECO:0000256" key="7">
    <source>
        <dbReference type="ARBA" id="ARBA00023239"/>
    </source>
</evidence>
<dbReference type="PANTHER" id="PTHR30523:SF6">
    <property type="entry name" value="PHOSPHOENOLPYRUVATE CARBOXYLASE"/>
    <property type="match status" value="1"/>
</dbReference>
<dbReference type="HAMAP" id="MF_00595">
    <property type="entry name" value="PEPcase_type1"/>
    <property type="match status" value="1"/>
</dbReference>
<feature type="active site" evidence="10 11">
    <location>
        <position position="189"/>
    </location>
</feature>
<evidence type="ECO:0000256" key="10">
    <source>
        <dbReference type="HAMAP-Rule" id="MF_00595"/>
    </source>
</evidence>
<dbReference type="InterPro" id="IPR022805">
    <property type="entry name" value="PEP_COase_bac/pln-type"/>
</dbReference>
<feature type="active site" evidence="10 12">
    <location>
        <position position="609"/>
    </location>
</feature>
<dbReference type="GO" id="GO:0005829">
    <property type="term" value="C:cytosol"/>
    <property type="evidence" value="ECO:0007669"/>
    <property type="project" value="TreeGrafter"/>
</dbReference>
<dbReference type="AlphaFoldDB" id="A0A562LGV3"/>
<dbReference type="EMBL" id="VLKP01000014">
    <property type="protein sequence ID" value="TWI06842.1"/>
    <property type="molecule type" value="Genomic_DNA"/>
</dbReference>
<protein>
    <recommendedName>
        <fullName evidence="5 10">Phosphoenolpyruvate carboxylase</fullName>
        <shortName evidence="10">PEPC</shortName>
        <shortName evidence="10">PEPCase</shortName>
        <ecNumber evidence="4 10">4.1.1.31</ecNumber>
    </recommendedName>
</protein>
<evidence type="ECO:0000256" key="3">
    <source>
        <dbReference type="ARBA" id="ARBA00008346"/>
    </source>
</evidence>
<dbReference type="PANTHER" id="PTHR30523">
    <property type="entry name" value="PHOSPHOENOLPYRUVATE CARBOXYLASE"/>
    <property type="match status" value="1"/>
</dbReference>
<comment type="function">
    <text evidence="2 10">Forms oxaloacetate, a four-carbon dicarboxylic acid source for the tricarboxylic acid cycle.</text>
</comment>
<evidence type="ECO:0000256" key="2">
    <source>
        <dbReference type="ARBA" id="ARBA00003670"/>
    </source>
</evidence>
<comment type="caution">
    <text evidence="14">The sequence shown here is derived from an EMBL/GenBank/DDBJ whole genome shotgun (WGS) entry which is preliminary data.</text>
</comment>
<comment type="catalytic activity">
    <reaction evidence="9 10">
        <text>oxaloacetate + phosphate = phosphoenolpyruvate + hydrogencarbonate</text>
        <dbReference type="Rhea" id="RHEA:28370"/>
        <dbReference type="ChEBI" id="CHEBI:16452"/>
        <dbReference type="ChEBI" id="CHEBI:17544"/>
        <dbReference type="ChEBI" id="CHEBI:43474"/>
        <dbReference type="ChEBI" id="CHEBI:58702"/>
        <dbReference type="EC" id="4.1.1.31"/>
    </reaction>
</comment>
<evidence type="ECO:0000256" key="1">
    <source>
        <dbReference type="ARBA" id="ARBA00001946"/>
    </source>
</evidence>